<dbReference type="AlphaFoldDB" id="A0A5N5H8B4"/>
<protein>
    <submittedName>
        <fullName evidence="2">Uncharacterized protein</fullName>
    </submittedName>
</protein>
<feature type="region of interest" description="Disordered" evidence="1">
    <location>
        <begin position="1"/>
        <end position="32"/>
    </location>
</feature>
<evidence type="ECO:0000313" key="3">
    <source>
        <dbReference type="Proteomes" id="UP000327157"/>
    </source>
</evidence>
<reference evidence="2 3" key="3">
    <citation type="submission" date="2019-11" db="EMBL/GenBank/DDBJ databases">
        <title>A de novo genome assembly of a pear dwarfing rootstock.</title>
        <authorList>
            <person name="Wang F."/>
            <person name="Wang J."/>
            <person name="Li S."/>
            <person name="Zhang Y."/>
            <person name="Fang M."/>
            <person name="Ma L."/>
            <person name="Zhao Y."/>
            <person name="Jiang S."/>
        </authorList>
    </citation>
    <scope>NUCLEOTIDE SEQUENCE [LARGE SCALE GENOMIC DNA]</scope>
    <source>
        <strain evidence="2">S2</strain>
        <tissue evidence="2">Leaf</tissue>
    </source>
</reference>
<keyword evidence="3" id="KW-1185">Reference proteome</keyword>
<name>A0A5N5H8B4_9ROSA</name>
<dbReference type="Proteomes" id="UP000327157">
    <property type="component" value="Chromosome 4"/>
</dbReference>
<gene>
    <name evidence="2" type="ORF">D8674_024554</name>
</gene>
<evidence type="ECO:0000256" key="1">
    <source>
        <dbReference type="SAM" id="MobiDB-lite"/>
    </source>
</evidence>
<feature type="compositionally biased region" description="Pro residues" evidence="1">
    <location>
        <begin position="12"/>
        <end position="28"/>
    </location>
</feature>
<comment type="caution">
    <text evidence="2">The sequence shown here is derived from an EMBL/GenBank/DDBJ whole genome shotgun (WGS) entry which is preliminary data.</text>
</comment>
<organism evidence="2 3">
    <name type="scientific">Pyrus ussuriensis x Pyrus communis</name>
    <dbReference type="NCBI Taxonomy" id="2448454"/>
    <lineage>
        <taxon>Eukaryota</taxon>
        <taxon>Viridiplantae</taxon>
        <taxon>Streptophyta</taxon>
        <taxon>Embryophyta</taxon>
        <taxon>Tracheophyta</taxon>
        <taxon>Spermatophyta</taxon>
        <taxon>Magnoliopsida</taxon>
        <taxon>eudicotyledons</taxon>
        <taxon>Gunneridae</taxon>
        <taxon>Pentapetalae</taxon>
        <taxon>rosids</taxon>
        <taxon>fabids</taxon>
        <taxon>Rosales</taxon>
        <taxon>Rosaceae</taxon>
        <taxon>Amygdaloideae</taxon>
        <taxon>Maleae</taxon>
        <taxon>Pyrus</taxon>
    </lineage>
</organism>
<reference evidence="2 3" key="1">
    <citation type="submission" date="2019-09" db="EMBL/GenBank/DDBJ databases">
        <authorList>
            <person name="Ou C."/>
        </authorList>
    </citation>
    <scope>NUCLEOTIDE SEQUENCE [LARGE SCALE GENOMIC DNA]</scope>
    <source>
        <strain evidence="2">S2</strain>
        <tissue evidence="2">Leaf</tissue>
    </source>
</reference>
<dbReference type="EMBL" id="SMOL01000231">
    <property type="protein sequence ID" value="KAB2622372.1"/>
    <property type="molecule type" value="Genomic_DNA"/>
</dbReference>
<reference evidence="3" key="2">
    <citation type="submission" date="2019-10" db="EMBL/GenBank/DDBJ databases">
        <title>A de novo genome assembly of a pear dwarfing rootstock.</title>
        <authorList>
            <person name="Wang F."/>
            <person name="Wang J."/>
            <person name="Li S."/>
            <person name="Zhang Y."/>
            <person name="Fang M."/>
            <person name="Ma L."/>
            <person name="Zhao Y."/>
            <person name="Jiang S."/>
        </authorList>
    </citation>
    <scope>NUCLEOTIDE SEQUENCE [LARGE SCALE GENOMIC DNA]</scope>
</reference>
<evidence type="ECO:0000313" key="2">
    <source>
        <dbReference type="EMBL" id="KAB2622372.1"/>
    </source>
</evidence>
<accession>A0A5N5H8B4</accession>
<proteinExistence type="predicted"/>
<feature type="compositionally biased region" description="Polar residues" evidence="1">
    <location>
        <begin position="1"/>
        <end position="10"/>
    </location>
</feature>
<sequence>MASSTTSKTQMPLPPPPTLPPLPPPPPSADHRTGVEVAVRLCRDAQGYHLPRKTGSGNASVKNSIISTHLQRFCNAVLPVDTLLMVPIMFYLVVQDTPYDYDNPGAGGGEGDYLLDTVVGNALALVPVPVPAPPHQVEDGGAIIPVVGDGDGGGGPGARGGVLPIDRVLSVYGIMLGWQNPFNFIPRFQFSLNLDIVRGDGIRACHGSHMAEVLQERSLRAGLIAYGWEGCQSF</sequence>